<evidence type="ECO:0000256" key="12">
    <source>
        <dbReference type="ARBA" id="ARBA00022832"/>
    </source>
</evidence>
<comment type="similarity">
    <text evidence="6 20">Belongs to the 6-phosphogluconate dehydrogenase family.</text>
</comment>
<dbReference type="SUPFAM" id="SSF47203">
    <property type="entry name" value="Acyl-CoA dehydrogenase C-terminal domain-like"/>
    <property type="match status" value="2"/>
</dbReference>
<feature type="region of interest" description="Disordered" evidence="21">
    <location>
        <begin position="1"/>
        <end position="73"/>
    </location>
</feature>
<dbReference type="InterPro" id="IPR036291">
    <property type="entry name" value="NAD(P)-bd_dom_sf"/>
</dbReference>
<dbReference type="Gene3D" id="2.40.110.10">
    <property type="entry name" value="Butyryl-CoA Dehydrogenase, subunit A, domain 2"/>
    <property type="match status" value="1"/>
</dbReference>
<dbReference type="SUPFAM" id="SSF56645">
    <property type="entry name" value="Acyl-CoA dehydrogenase NM domain-like"/>
    <property type="match status" value="1"/>
</dbReference>
<dbReference type="GO" id="GO:0019521">
    <property type="term" value="P:D-gluconate metabolic process"/>
    <property type="evidence" value="ECO:0007669"/>
    <property type="project" value="UniProtKB-KW"/>
</dbReference>
<evidence type="ECO:0000256" key="7">
    <source>
        <dbReference type="ARBA" id="ARBA00011738"/>
    </source>
</evidence>
<comment type="pathway">
    <text evidence="4 20">Carbohydrate degradation; pentose phosphate pathway; D-ribulose 5-phosphate from D-glucose 6-phosphate (oxidative stage): step 3/3.</text>
</comment>
<evidence type="ECO:0000256" key="19">
    <source>
        <dbReference type="ARBA" id="ARBA00048640"/>
    </source>
</evidence>
<evidence type="ECO:0000256" key="1">
    <source>
        <dbReference type="ARBA" id="ARBA00001974"/>
    </source>
</evidence>
<dbReference type="Gene3D" id="1.10.1040.10">
    <property type="entry name" value="N-(1-d-carboxylethyl)-l-norvaline Dehydrogenase, domain 2"/>
    <property type="match status" value="1"/>
</dbReference>
<keyword evidence="10" id="KW-0285">Flavoprotein</keyword>
<feature type="compositionally biased region" description="Low complexity" evidence="21">
    <location>
        <begin position="13"/>
        <end position="22"/>
    </location>
</feature>
<dbReference type="Gene3D" id="1.10.540.10">
    <property type="entry name" value="Acyl-CoA dehydrogenase/oxidase, N-terminal domain"/>
    <property type="match status" value="1"/>
</dbReference>
<dbReference type="InterPro" id="IPR013328">
    <property type="entry name" value="6PGD_dom2"/>
</dbReference>
<dbReference type="FunFam" id="1.10.1040.10:FF:000002">
    <property type="entry name" value="6-phosphogluconate dehydrogenase, decarboxylating"/>
    <property type="match status" value="1"/>
</dbReference>
<dbReference type="SUPFAM" id="SSF48179">
    <property type="entry name" value="6-phosphogluconate dehydrogenase C-terminal domain-like"/>
    <property type="match status" value="1"/>
</dbReference>
<comment type="similarity">
    <text evidence="5">Belongs to the acyl-CoA oxidase family.</text>
</comment>
<dbReference type="InterPro" id="IPR008927">
    <property type="entry name" value="6-PGluconate_DH-like_C_sf"/>
</dbReference>
<dbReference type="GO" id="GO:0005777">
    <property type="term" value="C:peroxisome"/>
    <property type="evidence" value="ECO:0000318"/>
    <property type="project" value="GO_Central"/>
</dbReference>
<dbReference type="GO" id="GO:0033540">
    <property type="term" value="P:fatty acid beta-oxidation using acyl-CoA oxidase"/>
    <property type="evidence" value="ECO:0000318"/>
    <property type="project" value="GO_Central"/>
</dbReference>
<keyword evidence="13 20" id="KW-0521">NADP</keyword>
<comment type="subunit">
    <text evidence="7">Homodimer.</text>
</comment>
<dbReference type="Gene3D" id="1.20.5.320">
    <property type="entry name" value="6-Phosphogluconate Dehydrogenase, domain 3"/>
    <property type="match status" value="1"/>
</dbReference>
<dbReference type="EnsemblMetazoa" id="PPA04156.1">
    <property type="protein sequence ID" value="PPA04156.1"/>
    <property type="gene ID" value="WBGene00093710"/>
</dbReference>
<keyword evidence="15 20" id="KW-0311">Gluconate utilization</keyword>
<dbReference type="FunFam" id="1.20.140.10:FF:000007">
    <property type="entry name" value="Acyl-coenzyme A oxidase"/>
    <property type="match status" value="1"/>
</dbReference>
<dbReference type="GO" id="GO:0016402">
    <property type="term" value="F:pristanoyl-CoA oxidase activity"/>
    <property type="evidence" value="ECO:0000318"/>
    <property type="project" value="GO_Central"/>
</dbReference>
<evidence type="ECO:0000256" key="21">
    <source>
        <dbReference type="SAM" id="MobiDB-lite"/>
    </source>
</evidence>
<keyword evidence="18" id="KW-0576">Peroxisome</keyword>
<dbReference type="Pfam" id="PF01756">
    <property type="entry name" value="ACOX"/>
    <property type="match status" value="1"/>
</dbReference>
<dbReference type="Proteomes" id="UP000005239">
    <property type="component" value="Unassembled WGS sequence"/>
</dbReference>
<dbReference type="PROSITE" id="PS00461">
    <property type="entry name" value="6PGD"/>
    <property type="match status" value="1"/>
</dbReference>
<dbReference type="GO" id="GO:0050661">
    <property type="term" value="F:NADP binding"/>
    <property type="evidence" value="ECO:0007669"/>
    <property type="project" value="InterPro"/>
</dbReference>
<dbReference type="SMART" id="SM01350">
    <property type="entry name" value="6PGD"/>
    <property type="match status" value="1"/>
</dbReference>
<comment type="subcellular location">
    <subcellularLocation>
        <location evidence="3">Peroxisome</location>
    </subcellularLocation>
</comment>
<evidence type="ECO:0000313" key="23">
    <source>
        <dbReference type="Proteomes" id="UP000005239"/>
    </source>
</evidence>
<evidence type="ECO:0000256" key="8">
    <source>
        <dbReference type="ARBA" id="ARBA00013011"/>
    </source>
</evidence>
<evidence type="ECO:0000256" key="14">
    <source>
        <dbReference type="ARBA" id="ARBA00023002"/>
    </source>
</evidence>
<dbReference type="Pfam" id="PF00393">
    <property type="entry name" value="6PGD"/>
    <property type="match status" value="1"/>
</dbReference>
<accession>A0A8R1YCU2</accession>
<dbReference type="GO" id="GO:0004616">
    <property type="term" value="F:phosphogluconate dehydrogenase (decarboxylating) activity"/>
    <property type="evidence" value="ECO:0007669"/>
    <property type="project" value="UniProtKB-EC"/>
</dbReference>
<evidence type="ECO:0000313" key="22">
    <source>
        <dbReference type="EnsemblMetazoa" id="PPA04156.1"/>
    </source>
</evidence>
<dbReference type="Pfam" id="PF22924">
    <property type="entry name" value="ACOX_C_alpha1"/>
    <property type="match status" value="1"/>
</dbReference>
<accession>A0A2A6BDU8</accession>
<name>A0A2A6BDU8_PRIPA</name>
<dbReference type="NCBIfam" id="NF006765">
    <property type="entry name" value="PRK09287.1"/>
    <property type="match status" value="1"/>
</dbReference>
<dbReference type="PANTHER" id="PTHR11811">
    <property type="entry name" value="6-PHOSPHOGLUCONATE DEHYDROGENASE"/>
    <property type="match status" value="1"/>
</dbReference>
<evidence type="ECO:0000256" key="4">
    <source>
        <dbReference type="ARBA" id="ARBA00004874"/>
    </source>
</evidence>
<keyword evidence="17 20" id="KW-0570">Pentose shunt</keyword>
<evidence type="ECO:0000256" key="17">
    <source>
        <dbReference type="ARBA" id="ARBA00023126"/>
    </source>
</evidence>
<dbReference type="Gene3D" id="3.40.50.720">
    <property type="entry name" value="NAD(P)-binding Rossmann-like Domain"/>
    <property type="match status" value="1"/>
</dbReference>
<keyword evidence="16" id="KW-0443">Lipid metabolism</keyword>
<dbReference type="InterPro" id="IPR037069">
    <property type="entry name" value="AcylCoA_DH/ox_N_sf"/>
</dbReference>
<feature type="compositionally biased region" description="Basic and acidic residues" evidence="21">
    <location>
        <begin position="23"/>
        <end position="39"/>
    </location>
</feature>
<comment type="catalytic activity">
    <reaction evidence="19 20">
        <text>6-phospho-D-gluconate + NADP(+) = D-ribulose 5-phosphate + CO2 + NADPH</text>
        <dbReference type="Rhea" id="RHEA:10116"/>
        <dbReference type="ChEBI" id="CHEBI:16526"/>
        <dbReference type="ChEBI" id="CHEBI:57783"/>
        <dbReference type="ChEBI" id="CHEBI:58121"/>
        <dbReference type="ChEBI" id="CHEBI:58349"/>
        <dbReference type="ChEBI" id="CHEBI:58759"/>
        <dbReference type="EC" id="1.1.1.44"/>
    </reaction>
</comment>
<evidence type="ECO:0000256" key="18">
    <source>
        <dbReference type="ARBA" id="ARBA00023140"/>
    </source>
</evidence>
<dbReference type="GO" id="GO:0005504">
    <property type="term" value="F:fatty acid binding"/>
    <property type="evidence" value="ECO:0000318"/>
    <property type="project" value="GO_Central"/>
</dbReference>
<evidence type="ECO:0000256" key="20">
    <source>
        <dbReference type="RuleBase" id="RU000485"/>
    </source>
</evidence>
<dbReference type="InterPro" id="IPR006115">
    <property type="entry name" value="6PGDH_NADP-bd"/>
</dbReference>
<evidence type="ECO:0000256" key="9">
    <source>
        <dbReference type="ARBA" id="ARBA00018193"/>
    </source>
</evidence>
<dbReference type="InterPro" id="IPR036250">
    <property type="entry name" value="AcylCo_DH-like_C"/>
</dbReference>
<dbReference type="InterPro" id="IPR006184">
    <property type="entry name" value="6PGdom_BS"/>
</dbReference>
<evidence type="ECO:0000256" key="2">
    <source>
        <dbReference type="ARBA" id="ARBA00002526"/>
    </source>
</evidence>
<organism evidence="22 23">
    <name type="scientific">Pristionchus pacificus</name>
    <name type="common">Parasitic nematode worm</name>
    <dbReference type="NCBI Taxonomy" id="54126"/>
    <lineage>
        <taxon>Eukaryota</taxon>
        <taxon>Metazoa</taxon>
        <taxon>Ecdysozoa</taxon>
        <taxon>Nematoda</taxon>
        <taxon>Chromadorea</taxon>
        <taxon>Rhabditida</taxon>
        <taxon>Rhabditina</taxon>
        <taxon>Diplogasteromorpha</taxon>
        <taxon>Diplogasteroidea</taxon>
        <taxon>Neodiplogasteridae</taxon>
        <taxon>Pristionchus</taxon>
    </lineage>
</organism>
<comment type="function">
    <text evidence="2">Catalyzes the oxidative decarboxylation of 6-phosphogluconate to ribulose 5-phosphate and CO(2), with concomitant reduction of NADP to NADPH.</text>
</comment>
<dbReference type="GO" id="GO:0006098">
    <property type="term" value="P:pentose-phosphate shunt"/>
    <property type="evidence" value="ECO:0007669"/>
    <property type="project" value="UniProtKB-UniPathway"/>
</dbReference>
<dbReference type="FunFam" id="3.40.50.720:FF:000007">
    <property type="entry name" value="6-phosphogluconate dehydrogenase, decarboxylating"/>
    <property type="match status" value="1"/>
</dbReference>
<evidence type="ECO:0000256" key="15">
    <source>
        <dbReference type="ARBA" id="ARBA00023064"/>
    </source>
</evidence>
<evidence type="ECO:0000256" key="6">
    <source>
        <dbReference type="ARBA" id="ARBA00008419"/>
    </source>
</evidence>
<dbReference type="SUPFAM" id="SSF51735">
    <property type="entry name" value="NAD(P)-binding Rossmann-fold domains"/>
    <property type="match status" value="1"/>
</dbReference>
<dbReference type="FunFam" id="1.20.140.10:FF:000010">
    <property type="entry name" value="Acyl-coenzyme A oxidase"/>
    <property type="match status" value="1"/>
</dbReference>
<dbReference type="InterPro" id="IPR006114">
    <property type="entry name" value="6PGDH_C"/>
</dbReference>
<dbReference type="Gene3D" id="1.20.140.10">
    <property type="entry name" value="Butyryl-CoA Dehydrogenase, subunit A, domain 3"/>
    <property type="match status" value="2"/>
</dbReference>
<dbReference type="InterPro" id="IPR002655">
    <property type="entry name" value="Acyl-CoA_oxidase_C"/>
</dbReference>
<keyword evidence="23" id="KW-1185">Reference proteome</keyword>
<sequence length="1430" mass="159091">MMFERMLDDEIPSGSSSNSRNSMAKDEDMSDDETRKMTLDNESEEVPSKKRRFSYANGVEKSEDEVRGEPLDSSINSFEIPQYEDRKLIGKDLRPLRGGISRSSFIRGSQSTNSLEKLISSDEEMHRIKMENVLKELNLLRWSNDKIVDMDILNRDLLSKFRNPLEWNALEVQLLLDQFDVMQPLKDYVKEQRIKKIASDDSMVFNPPPFQTEKMKCVLRFFDVPVRLGFRHGAISHRLIMYSSSSPGASLDEWRKKSTFDGGKMRSILQGGEDKLKLKDEIWGILEKDPLFKKPNGQLGLEEVRALTHQRWKKIIEYGFVCDPYAEYEKFSALLEVLEEYDTALQARVTLHSNVFMGALTSMGTERHAKLIEKGNRNEIVGCFALTELTHGSNTQNIQTTATYENGQLVFRTPHIGAMKVWSGNLAQSATHAVVFAQLHIGAKCEGVHGFVIQVRDETNHRTLPGIKIGDMGEKPGQWNAVENGWMIFEDYRCSTDALLNRGCDITKDGEYVHSFKSDRDKKSVSLGALSIGRIGIVGKGINACRAAATIGIRYSAVRKQFGPPNEDELPILCYPLQRRRLLPSLAAAISIGFFQDKMVDLFAQYMARVLSGEKSDELAETSKEVHGLSSCCKPRATWLGVAALAEARAACGGHGFLYISRLNELRDTYDPSQTFEGENNILVQQASNYLLSQKKQGILSSPMGSTDFLLSRPSNFGGWKEDTLENVFSAYEWLLHYTLNKTEKALEERKKNGDDQFTARNETQIDTAHPLALAYAELTMIRWANEAVEDIEDEKCKCVLRRVIRLFALSQLQSHLALLYIGGYCTDSEFGTRVKDEQLSLEVSLSSECVSLVDALAPPDFALASALGASDGRAYDHMVDDFRSREIDRAPFADDLVRVRNLVTLSMNTPRVSRPSSRSSTSFDSIAYANSSTTTMSISVMPSHATGVADIAVIGLAVMGQNLILNMNDHGFVVCAYNRTTSKVDEFLANEAKGTKIVGAHSIEEMCKLLKRPRRIVILVKAGAPVQAMIDSIVPFLEAGDIIIDSGNSEYTDSNRRTKELAAKGIHFVGTGISGGEEGARYGPSIMPGGNPAAWPHIKEIFQAVSAKSDGQPCCEWVGEAGSGHFVKMVHNGIEYGDMQLIAEAYHLLKDAVGLNHDQMADVMDEWNKGELDSFLIEITANILRFKDEKGETLLPKIRDAAGQKGTGKWTCFASLEYGIPVTLIGEAVFARCLSALKDERVRASKELPQSDVDPSTLIKDKKEFIKAIQQALYASKIASYAQGFMLLAEASKQFGWNLNYGAIALMWRGGCIIRSRFLGDIKKAFDSNPNLANLLLDNFFKDAVAKAHKAWRTVVSVAVLLEIPVPALSTALAFFDGYKRETLPANLIQAQRDYFGAHTYELTAAPGKWHHTNWTGKGGRVTSNAYQA</sequence>
<gene>
    <name evidence="22" type="primary">WBGene00093710</name>
</gene>
<evidence type="ECO:0000256" key="3">
    <source>
        <dbReference type="ARBA" id="ARBA00004275"/>
    </source>
</evidence>
<dbReference type="FunFam" id="1.20.5.320:FF:000002">
    <property type="entry name" value="6-phosphogluconate dehydrogenase, decarboxylating"/>
    <property type="match status" value="1"/>
</dbReference>
<evidence type="ECO:0000256" key="13">
    <source>
        <dbReference type="ARBA" id="ARBA00022857"/>
    </source>
</evidence>
<dbReference type="InterPro" id="IPR009100">
    <property type="entry name" value="AcylCoA_DH/oxidase_NM_dom_sf"/>
</dbReference>
<dbReference type="PRINTS" id="PR00076">
    <property type="entry name" value="6PGDHDRGNASE"/>
</dbReference>
<dbReference type="EC" id="1.1.1.44" evidence="8 20"/>
<dbReference type="FunFam" id="2.40.110.10:FF:000040">
    <property type="entry name" value="Acyl-coenzyme A oxidase"/>
    <property type="match status" value="1"/>
</dbReference>
<keyword evidence="12" id="KW-0276">Fatty acid metabolism</keyword>
<dbReference type="NCBIfam" id="TIGR00873">
    <property type="entry name" value="gnd"/>
    <property type="match status" value="1"/>
</dbReference>
<reference evidence="23" key="1">
    <citation type="journal article" date="2008" name="Nat. Genet.">
        <title>The Pristionchus pacificus genome provides a unique perspective on nematode lifestyle and parasitism.</title>
        <authorList>
            <person name="Dieterich C."/>
            <person name="Clifton S.W."/>
            <person name="Schuster L.N."/>
            <person name="Chinwalla A."/>
            <person name="Delehaunty K."/>
            <person name="Dinkelacker I."/>
            <person name="Fulton L."/>
            <person name="Fulton R."/>
            <person name="Godfrey J."/>
            <person name="Minx P."/>
            <person name="Mitreva M."/>
            <person name="Roeseler W."/>
            <person name="Tian H."/>
            <person name="Witte H."/>
            <person name="Yang S.P."/>
            <person name="Wilson R.K."/>
            <person name="Sommer R.J."/>
        </authorList>
    </citation>
    <scope>NUCLEOTIDE SEQUENCE [LARGE SCALE GENOMIC DNA]</scope>
    <source>
        <strain evidence="23">PS312</strain>
    </source>
</reference>
<dbReference type="Pfam" id="PF03446">
    <property type="entry name" value="NAD_binding_2"/>
    <property type="match status" value="1"/>
</dbReference>
<dbReference type="InterPro" id="IPR046373">
    <property type="entry name" value="Acyl-CoA_Oxase/DH_mid-dom_sf"/>
</dbReference>
<protein>
    <recommendedName>
        <fullName evidence="9 20">6-phosphogluconate dehydrogenase, decarboxylating</fullName>
        <ecNumber evidence="8 20">1.1.1.44</ecNumber>
    </recommendedName>
</protein>
<evidence type="ECO:0000256" key="11">
    <source>
        <dbReference type="ARBA" id="ARBA00022827"/>
    </source>
</evidence>
<comment type="cofactor">
    <cofactor evidence="1">
        <name>FAD</name>
        <dbReference type="ChEBI" id="CHEBI:57692"/>
    </cofactor>
</comment>
<dbReference type="InterPro" id="IPR055060">
    <property type="entry name" value="ACOX_C_alpha1"/>
</dbReference>
<evidence type="ECO:0000256" key="10">
    <source>
        <dbReference type="ARBA" id="ARBA00022630"/>
    </source>
</evidence>
<dbReference type="InterPro" id="IPR006113">
    <property type="entry name" value="6PGDH_Gnd/GntZ"/>
</dbReference>
<keyword evidence="11" id="KW-0274">FAD</keyword>
<evidence type="ECO:0000256" key="16">
    <source>
        <dbReference type="ARBA" id="ARBA00023098"/>
    </source>
</evidence>
<reference evidence="22" key="2">
    <citation type="submission" date="2022-06" db="UniProtKB">
        <authorList>
            <consortium name="EnsemblMetazoa"/>
        </authorList>
    </citation>
    <scope>IDENTIFICATION</scope>
    <source>
        <strain evidence="22">PS312</strain>
    </source>
</reference>
<dbReference type="GO" id="GO:0050660">
    <property type="term" value="F:flavin adenine dinucleotide binding"/>
    <property type="evidence" value="ECO:0000318"/>
    <property type="project" value="GO_Central"/>
</dbReference>
<proteinExistence type="inferred from homology"/>
<keyword evidence="14 20" id="KW-0560">Oxidoreductase</keyword>
<evidence type="ECO:0000256" key="5">
    <source>
        <dbReference type="ARBA" id="ARBA00006288"/>
    </source>
</evidence>
<feature type="compositionally biased region" description="Basic and acidic residues" evidence="21">
    <location>
        <begin position="60"/>
        <end position="70"/>
    </location>
</feature>
<dbReference type="InterPro" id="IPR006183">
    <property type="entry name" value="Pgluconate_DH"/>
</dbReference>